<name>A0ACC1P1E1_9PEZI</name>
<protein>
    <submittedName>
        <fullName evidence="1">Uncharacterized protein</fullName>
    </submittedName>
</protein>
<proteinExistence type="predicted"/>
<evidence type="ECO:0000313" key="2">
    <source>
        <dbReference type="Proteomes" id="UP001143856"/>
    </source>
</evidence>
<keyword evidence="2" id="KW-1185">Reference proteome</keyword>
<organism evidence="1 2">
    <name type="scientific">Xylaria curta</name>
    <dbReference type="NCBI Taxonomy" id="42375"/>
    <lineage>
        <taxon>Eukaryota</taxon>
        <taxon>Fungi</taxon>
        <taxon>Dikarya</taxon>
        <taxon>Ascomycota</taxon>
        <taxon>Pezizomycotina</taxon>
        <taxon>Sordariomycetes</taxon>
        <taxon>Xylariomycetidae</taxon>
        <taxon>Xylariales</taxon>
        <taxon>Xylariaceae</taxon>
        <taxon>Xylaria</taxon>
    </lineage>
</organism>
<gene>
    <name evidence="1" type="ORF">NUW58_g5729</name>
</gene>
<comment type="caution">
    <text evidence="1">The sequence shown here is derived from an EMBL/GenBank/DDBJ whole genome shotgun (WGS) entry which is preliminary data.</text>
</comment>
<evidence type="ECO:0000313" key="1">
    <source>
        <dbReference type="EMBL" id="KAJ2985072.1"/>
    </source>
</evidence>
<accession>A0ACC1P1E1</accession>
<sequence>MNKDSANLSSQSNSPRPPLPESNPSAIPEQESRSLIQGESSLSAQSSFANNFLTNSIGKNQESGLGTEMNEELTKLRQIVDAFRRTPLSQEWTPTPPPRRDDYKLPPIETVVAFIRSTQGHFWYDGFNQLLSCENLSDLCLKIYFSNQYTDSEFIILNASLILFSFDSNLDDTDEVPSKERNNNNRSFLFLCRRNLETAISRLPLLPPATHDTVLALFLSAVYAIDISKPSLAWRLINTASQISYMLGFHTRAEGADKSTNVLNKHGRLFWILYLLDKHLSLQLGYSSPIQDRDITVPSPASSHTPATGSMQYWQNLVNLANIAGRIYEDLYSPLSLALPANERGSRAMKLAHEMQQNMVEAERELWFQSIRGEYPQHLARFSFLSDDVFRQSMATLIHRAVPVHLDSETAFTEECIHSARVALQAHEACVATIIDNPRYLVMYFQWTVLFSPFIPFIVLFCHIVATGNTSDLARIQSFVASIREAGEKSPAVVKLHRLFDVFCSVAQRFSGVGSAINTPQREEQMQINSYLVELGLQTGGNRTSSRLEDGSDGREGLLRDGQSDISSADQAKDNGTMDWTNQGLPLGNWVPLNQNMSE</sequence>
<dbReference type="Proteomes" id="UP001143856">
    <property type="component" value="Unassembled WGS sequence"/>
</dbReference>
<reference evidence="1" key="1">
    <citation type="submission" date="2022-10" db="EMBL/GenBank/DDBJ databases">
        <title>Genome Sequence of Xylaria curta.</title>
        <authorList>
            <person name="Buettner E."/>
        </authorList>
    </citation>
    <scope>NUCLEOTIDE SEQUENCE</scope>
    <source>
        <strain evidence="1">Babe10</strain>
    </source>
</reference>
<dbReference type="EMBL" id="JAPDGR010001170">
    <property type="protein sequence ID" value="KAJ2985072.1"/>
    <property type="molecule type" value="Genomic_DNA"/>
</dbReference>